<dbReference type="Gene3D" id="3.60.15.10">
    <property type="entry name" value="Ribonuclease Z/Hydroxyacylglutathione hydrolase-like"/>
    <property type="match status" value="1"/>
</dbReference>
<dbReference type="EMBL" id="LJIW01000002">
    <property type="protein sequence ID" value="PNG89731.1"/>
    <property type="molecule type" value="Genomic_DNA"/>
</dbReference>
<dbReference type="CDD" id="cd07739">
    <property type="entry name" value="metallo-hydrolase-like_MBL-fold"/>
    <property type="match status" value="1"/>
</dbReference>
<dbReference type="AlphaFoldDB" id="A0A2J7YNZ2"/>
<evidence type="ECO:0000313" key="4">
    <source>
        <dbReference type="Proteomes" id="UP000236520"/>
    </source>
</evidence>
<dbReference type="RefSeq" id="WP_102935753.1">
    <property type="nucleotide sequence ID" value="NZ_LJIW01000002.1"/>
</dbReference>
<dbReference type="InterPro" id="IPR001279">
    <property type="entry name" value="Metallo-B-lactamas"/>
</dbReference>
<name>A0A2J7YNZ2_STRMQ</name>
<dbReference type="InterPro" id="IPR050855">
    <property type="entry name" value="NDM-1-like"/>
</dbReference>
<evidence type="ECO:0000259" key="2">
    <source>
        <dbReference type="SMART" id="SM00849"/>
    </source>
</evidence>
<feature type="region of interest" description="Disordered" evidence="1">
    <location>
        <begin position="273"/>
        <end position="293"/>
    </location>
</feature>
<protein>
    <recommendedName>
        <fullName evidence="2">Metallo-beta-lactamase domain-containing protein</fullName>
    </recommendedName>
</protein>
<proteinExistence type="predicted"/>
<feature type="domain" description="Metallo-beta-lactamase" evidence="2">
    <location>
        <begin position="34"/>
        <end position="221"/>
    </location>
</feature>
<dbReference type="SUPFAM" id="SSF56281">
    <property type="entry name" value="Metallo-hydrolase/oxidoreductase"/>
    <property type="match status" value="1"/>
</dbReference>
<organism evidence="3 4">
    <name type="scientific">Streptomyces malaysiensis</name>
    <dbReference type="NCBI Taxonomy" id="92644"/>
    <lineage>
        <taxon>Bacteria</taxon>
        <taxon>Bacillati</taxon>
        <taxon>Actinomycetota</taxon>
        <taxon>Actinomycetes</taxon>
        <taxon>Kitasatosporales</taxon>
        <taxon>Streptomycetaceae</taxon>
        <taxon>Streptomyces</taxon>
        <taxon>Streptomyces violaceusniger group</taxon>
    </lineage>
</organism>
<reference evidence="3 4" key="1">
    <citation type="submission" date="2015-09" db="EMBL/GenBank/DDBJ databases">
        <title>Genome sequence, genome mining and natural product profiling of a biocontrol bacterium Streptomyces malaysiensis F913.</title>
        <authorList>
            <person name="Xu Y."/>
            <person name="Wei J."/>
            <person name="Xie J."/>
            <person name="Li T."/>
            <person name="Zhou Z."/>
        </authorList>
    </citation>
    <scope>NUCLEOTIDE SEQUENCE [LARGE SCALE GENOMIC DNA]</scope>
    <source>
        <strain evidence="3 4">F913</strain>
    </source>
</reference>
<accession>A0A2J7YNZ2</accession>
<evidence type="ECO:0000313" key="3">
    <source>
        <dbReference type="EMBL" id="PNG89731.1"/>
    </source>
</evidence>
<evidence type="ECO:0000256" key="1">
    <source>
        <dbReference type="SAM" id="MobiDB-lite"/>
    </source>
</evidence>
<dbReference type="Pfam" id="PF00753">
    <property type="entry name" value="Lactamase_B"/>
    <property type="match status" value="1"/>
</dbReference>
<gene>
    <name evidence="3" type="ORF">SMF913_25196</name>
</gene>
<comment type="caution">
    <text evidence="3">The sequence shown here is derived from an EMBL/GenBank/DDBJ whole genome shotgun (WGS) entry which is preliminary data.</text>
</comment>
<sequence length="293" mass="31839">MSATRLGYEVIVSEAIPLALPGRTPDGGARTWAPVSTTLVFGREEAVLVDPPLTSAQAEAVADRVRAIGRRLTHIFATHAHGDHWFTAPSLADRFPGAQVVATGGTIPQMHRAAEARAGFWDKILPGQIPASPVTAVAAEDLGNRLVLEGHALSVLGVGHSDTDDTSVLHIPDLDLVVSGDVVYNGVHQYLVESRDGGRDAWRRAIAAVEALGARRIVAGHKNHRYDDDADRQIRETRRYLADTDQLLETEPTPERFYSAMIRRHPDHLNRSSLWGSSQALYPDRTQGAPPPT</sequence>
<dbReference type="Proteomes" id="UP000236520">
    <property type="component" value="Unassembled WGS sequence"/>
</dbReference>
<dbReference type="InterPro" id="IPR036866">
    <property type="entry name" value="RibonucZ/Hydroxyglut_hydro"/>
</dbReference>
<dbReference type="SMART" id="SM00849">
    <property type="entry name" value="Lactamase_B"/>
    <property type="match status" value="1"/>
</dbReference>
<dbReference type="PANTHER" id="PTHR42951">
    <property type="entry name" value="METALLO-BETA-LACTAMASE DOMAIN-CONTAINING"/>
    <property type="match status" value="1"/>
</dbReference>
<dbReference type="PANTHER" id="PTHR42951:SF14">
    <property type="entry name" value="METALLO-BETA-LACTAMASE SUPERFAMILY PROTEIN"/>
    <property type="match status" value="1"/>
</dbReference>
<keyword evidence="4" id="KW-1185">Reference proteome</keyword>